<protein>
    <recommendedName>
        <fullName evidence="1">Tautomerase cis-CaaD-like domain-containing protein</fullName>
    </recommendedName>
</protein>
<sequence length="198" mass="21994">MPLYEIQHHIPLTVSQKDDLATAITNLHATKFRTPKMFVNVTFTDVSATRTYIGGKPRQGNHVKANVRSGPSRTKEDWEELCKGVMRAWEDVVGKGLPKVRRGDGEVDTSLRSVILLGDIIGGVEAGFMLPEAGGDVEWMRENWESFQRKAAEGNEEFKEMVEEVGKRGLLESSGGEGAALRAQQARLEEMMGWGEYA</sequence>
<dbReference type="EMBL" id="NAJL01000002">
    <property type="protein sequence ID" value="TKA33573.1"/>
    <property type="molecule type" value="Genomic_DNA"/>
</dbReference>
<organism evidence="2 3">
    <name type="scientific">Salinomyces thailandicus</name>
    <dbReference type="NCBI Taxonomy" id="706561"/>
    <lineage>
        <taxon>Eukaryota</taxon>
        <taxon>Fungi</taxon>
        <taxon>Dikarya</taxon>
        <taxon>Ascomycota</taxon>
        <taxon>Pezizomycotina</taxon>
        <taxon>Dothideomycetes</taxon>
        <taxon>Dothideomycetidae</taxon>
        <taxon>Mycosphaerellales</taxon>
        <taxon>Teratosphaeriaceae</taxon>
        <taxon>Salinomyces</taxon>
    </lineage>
</organism>
<feature type="domain" description="Tautomerase cis-CaaD-like" evidence="1">
    <location>
        <begin position="1"/>
        <end position="93"/>
    </location>
</feature>
<dbReference type="Pfam" id="PF14832">
    <property type="entry name" value="Tautomerase_3"/>
    <property type="match status" value="1"/>
</dbReference>
<gene>
    <name evidence="2" type="ORF">B0A50_00409</name>
</gene>
<keyword evidence="3" id="KW-1185">Reference proteome</keyword>
<dbReference type="Proteomes" id="UP000308549">
    <property type="component" value="Unassembled WGS sequence"/>
</dbReference>
<dbReference type="InterPro" id="IPR028116">
    <property type="entry name" value="Cis-CaaD-like"/>
</dbReference>
<accession>A0A4U0UDM5</accession>
<evidence type="ECO:0000259" key="1">
    <source>
        <dbReference type="Pfam" id="PF14832"/>
    </source>
</evidence>
<evidence type="ECO:0000313" key="3">
    <source>
        <dbReference type="Proteomes" id="UP000308549"/>
    </source>
</evidence>
<dbReference type="InterPro" id="IPR014347">
    <property type="entry name" value="Tautomerase/MIF_sf"/>
</dbReference>
<dbReference type="OrthoDB" id="9981319at2759"/>
<dbReference type="SUPFAM" id="SSF55331">
    <property type="entry name" value="Tautomerase/MIF"/>
    <property type="match status" value="1"/>
</dbReference>
<reference evidence="2 3" key="1">
    <citation type="submission" date="2017-03" db="EMBL/GenBank/DDBJ databases">
        <title>Genomes of endolithic fungi from Antarctica.</title>
        <authorList>
            <person name="Coleine C."/>
            <person name="Masonjones S."/>
            <person name="Stajich J.E."/>
        </authorList>
    </citation>
    <scope>NUCLEOTIDE SEQUENCE [LARGE SCALE GENOMIC DNA]</scope>
    <source>
        <strain evidence="2 3">CCFEE 6315</strain>
    </source>
</reference>
<comment type="caution">
    <text evidence="2">The sequence shown here is derived from an EMBL/GenBank/DDBJ whole genome shotgun (WGS) entry which is preliminary data.</text>
</comment>
<dbReference type="Gene3D" id="3.30.429.10">
    <property type="entry name" value="Macrophage Migration Inhibitory Factor"/>
    <property type="match status" value="1"/>
</dbReference>
<proteinExistence type="predicted"/>
<dbReference type="AlphaFoldDB" id="A0A4U0UDM5"/>
<evidence type="ECO:0000313" key="2">
    <source>
        <dbReference type="EMBL" id="TKA33573.1"/>
    </source>
</evidence>
<name>A0A4U0UDM5_9PEZI</name>